<keyword evidence="2" id="KW-0547">Nucleotide-binding</keyword>
<reference evidence="4 5" key="1">
    <citation type="submission" date="2016-03" db="EMBL/GenBank/DDBJ databases">
        <title>Comparative genomics of the ectomycorrhizal sister species Rhizopogon vinicolor and Rhizopogon vesiculosus (Basidiomycota: Boletales) reveals a divergence of the mating type B locus.</title>
        <authorList>
            <person name="Mujic A.B."/>
            <person name="Kuo A."/>
            <person name="Tritt A."/>
            <person name="Lipzen A."/>
            <person name="Chen C."/>
            <person name="Johnson J."/>
            <person name="Sharma A."/>
            <person name="Barry K."/>
            <person name="Grigoriev I.V."/>
            <person name="Spatafora J.W."/>
        </authorList>
    </citation>
    <scope>NUCLEOTIDE SEQUENCE [LARGE SCALE GENOMIC DNA]</scope>
    <source>
        <strain evidence="4 5">AM-OR11-056</strain>
    </source>
</reference>
<comment type="caution">
    <text evidence="4">The sequence shown here is derived from an EMBL/GenBank/DDBJ whole genome shotgun (WGS) entry which is preliminary data.</text>
</comment>
<keyword evidence="5" id="KW-1185">Reference proteome</keyword>
<dbReference type="GO" id="GO:0005524">
    <property type="term" value="F:ATP binding"/>
    <property type="evidence" value="ECO:0007669"/>
    <property type="project" value="UniProtKB-KW"/>
</dbReference>
<dbReference type="SUPFAM" id="SSF100920">
    <property type="entry name" value="Heat shock protein 70kD (HSP70), peptide-binding domain"/>
    <property type="match status" value="1"/>
</dbReference>
<comment type="similarity">
    <text evidence="1">Belongs to the heat shock protein 70 family.</text>
</comment>
<dbReference type="Proteomes" id="UP000183567">
    <property type="component" value="Unassembled WGS sequence"/>
</dbReference>
<name>A0A1J8Q493_9AGAM</name>
<evidence type="ECO:0000313" key="4">
    <source>
        <dbReference type="EMBL" id="OJA16430.1"/>
    </source>
</evidence>
<evidence type="ECO:0000256" key="3">
    <source>
        <dbReference type="ARBA" id="ARBA00022840"/>
    </source>
</evidence>
<dbReference type="PANTHER" id="PTHR19375">
    <property type="entry name" value="HEAT SHOCK PROTEIN 70KDA"/>
    <property type="match status" value="1"/>
</dbReference>
<organism evidence="4 5">
    <name type="scientific">Rhizopogon vesiculosus</name>
    <dbReference type="NCBI Taxonomy" id="180088"/>
    <lineage>
        <taxon>Eukaryota</taxon>
        <taxon>Fungi</taxon>
        <taxon>Dikarya</taxon>
        <taxon>Basidiomycota</taxon>
        <taxon>Agaricomycotina</taxon>
        <taxon>Agaricomycetes</taxon>
        <taxon>Agaricomycetidae</taxon>
        <taxon>Boletales</taxon>
        <taxon>Suillineae</taxon>
        <taxon>Rhizopogonaceae</taxon>
        <taxon>Rhizopogon</taxon>
    </lineage>
</organism>
<dbReference type="FunFam" id="2.60.34.10:FF:000012">
    <property type="entry name" value="Heat shock 70 kDa protein"/>
    <property type="match status" value="1"/>
</dbReference>
<dbReference type="STRING" id="180088.A0A1J8Q493"/>
<dbReference type="PRINTS" id="PR00301">
    <property type="entry name" value="HEATSHOCK70"/>
</dbReference>
<accession>A0A1J8Q493</accession>
<dbReference type="AlphaFoldDB" id="A0A1J8Q493"/>
<dbReference type="OrthoDB" id="3260447at2759"/>
<dbReference type="Pfam" id="PF00012">
    <property type="entry name" value="HSP70"/>
    <property type="match status" value="1"/>
</dbReference>
<protein>
    <submittedName>
        <fullName evidence="4">Uncharacterized protein</fullName>
    </submittedName>
</protein>
<sequence>MHLNTLKPVKKILWDSKVDKGNVPWNYPCYKEPNKSINPDEVIAYGATFQTAILSSDTSERTQDLLLFDVPPLLLSIEIAGGVITPLIKRNTTVLTKKSGTFSTYQDNQLGVLIQVYEGEHGYMRDNNLLSKFNLSSIPPALHGVPQVAVSFDIDANSILNVSTSDKTTSKSNHITITNNKGCLLKEEIECIVNKAEKYKGIFLLFSIIYFVQECL</sequence>
<dbReference type="GO" id="GO:0140662">
    <property type="term" value="F:ATP-dependent protein folding chaperone"/>
    <property type="evidence" value="ECO:0007669"/>
    <property type="project" value="InterPro"/>
</dbReference>
<dbReference type="EMBL" id="LVVM01002571">
    <property type="protein sequence ID" value="OJA16430.1"/>
    <property type="molecule type" value="Genomic_DNA"/>
</dbReference>
<evidence type="ECO:0000256" key="1">
    <source>
        <dbReference type="ARBA" id="ARBA00007381"/>
    </source>
</evidence>
<evidence type="ECO:0000256" key="2">
    <source>
        <dbReference type="ARBA" id="ARBA00022741"/>
    </source>
</evidence>
<evidence type="ECO:0000313" key="5">
    <source>
        <dbReference type="Proteomes" id="UP000183567"/>
    </source>
</evidence>
<dbReference type="InterPro" id="IPR029047">
    <property type="entry name" value="HSP70_peptide-bd_sf"/>
</dbReference>
<dbReference type="Gene3D" id="2.60.34.10">
    <property type="entry name" value="Substrate Binding Domain Of DNAk, Chain A, domain 1"/>
    <property type="match status" value="1"/>
</dbReference>
<gene>
    <name evidence="4" type="ORF">AZE42_13561</name>
</gene>
<keyword evidence="3" id="KW-0067">ATP-binding</keyword>
<dbReference type="InterPro" id="IPR013126">
    <property type="entry name" value="Hsp_70_fam"/>
</dbReference>
<proteinExistence type="inferred from homology"/>